<dbReference type="EMBL" id="CAGI01000155">
    <property type="protein sequence ID" value="CCF50463.1"/>
    <property type="molecule type" value="Genomic_DNA"/>
</dbReference>
<keyword evidence="3" id="KW-0067">ATP-binding</keyword>
<evidence type="ECO:0000259" key="6">
    <source>
        <dbReference type="PROSITE" id="PS51194"/>
    </source>
</evidence>
<dbReference type="HOGENOM" id="CLU_000315_10_1_1"/>
<feature type="region of interest" description="Disordered" evidence="4">
    <location>
        <begin position="38"/>
        <end position="82"/>
    </location>
</feature>
<dbReference type="SMART" id="SM00490">
    <property type="entry name" value="HELICc"/>
    <property type="match status" value="1"/>
</dbReference>
<dbReference type="GO" id="GO:0016787">
    <property type="term" value="F:hydrolase activity"/>
    <property type="evidence" value="ECO:0007669"/>
    <property type="project" value="UniProtKB-KW"/>
</dbReference>
<dbReference type="GO" id="GO:0005634">
    <property type="term" value="C:nucleus"/>
    <property type="evidence" value="ECO:0007669"/>
    <property type="project" value="TreeGrafter"/>
</dbReference>
<evidence type="ECO:0000256" key="3">
    <source>
        <dbReference type="ARBA" id="ARBA00022840"/>
    </source>
</evidence>
<feature type="region of interest" description="Disordered" evidence="4">
    <location>
        <begin position="252"/>
        <end position="295"/>
    </location>
</feature>
<dbReference type="Pfam" id="PF00271">
    <property type="entry name" value="Helicase_C"/>
    <property type="match status" value="1"/>
</dbReference>
<dbReference type="InterPro" id="IPR000330">
    <property type="entry name" value="SNF2_N"/>
</dbReference>
<keyword evidence="1" id="KW-0547">Nucleotide-binding</keyword>
<dbReference type="PANTHER" id="PTHR45629">
    <property type="entry name" value="SNF2/RAD54 FAMILY MEMBER"/>
    <property type="match status" value="1"/>
</dbReference>
<dbReference type="InterPro" id="IPR038718">
    <property type="entry name" value="SNF2-like_sf"/>
</dbReference>
<dbReference type="InterPro" id="IPR027417">
    <property type="entry name" value="P-loop_NTPase"/>
</dbReference>
<dbReference type="PROSITE" id="PS51192">
    <property type="entry name" value="HELICASE_ATP_BIND_1"/>
    <property type="match status" value="1"/>
</dbReference>
<evidence type="ECO:0000256" key="2">
    <source>
        <dbReference type="ARBA" id="ARBA00022801"/>
    </source>
</evidence>
<feature type="domain" description="Helicase ATP-binding" evidence="5">
    <location>
        <begin position="349"/>
        <end position="524"/>
    </location>
</feature>
<dbReference type="InterPro" id="IPR050496">
    <property type="entry name" value="SNF2_RAD54_helicase_repair"/>
</dbReference>
<protein>
    <submittedName>
        <fullName evidence="7">Related to RAD54-DNA-dependent ATPase of the Snf2p family</fullName>
    </submittedName>
</protein>
<feature type="compositionally biased region" description="Basic and acidic residues" evidence="4">
    <location>
        <begin position="997"/>
        <end position="1019"/>
    </location>
</feature>
<dbReference type="FunFam" id="3.40.50.10810:FF:000020">
    <property type="entry name" value="DNA repair and recombination protein RAD54B"/>
    <property type="match status" value="1"/>
</dbReference>
<dbReference type="InterPro" id="IPR001650">
    <property type="entry name" value="Helicase_C-like"/>
</dbReference>
<dbReference type="PANTHER" id="PTHR45629:SF7">
    <property type="entry name" value="DNA EXCISION REPAIR PROTEIN ERCC-6-RELATED"/>
    <property type="match status" value="1"/>
</dbReference>
<evidence type="ECO:0000256" key="1">
    <source>
        <dbReference type="ARBA" id="ARBA00022741"/>
    </source>
</evidence>
<dbReference type="SMART" id="SM00487">
    <property type="entry name" value="DEXDc"/>
    <property type="match status" value="1"/>
</dbReference>
<dbReference type="Gene3D" id="3.40.50.10810">
    <property type="entry name" value="Tandem AAA-ATPase domain"/>
    <property type="match status" value="1"/>
</dbReference>
<feature type="region of interest" description="Disordered" evidence="4">
    <location>
        <begin position="977"/>
        <end position="1019"/>
    </location>
</feature>
<keyword evidence="8" id="KW-1185">Reference proteome</keyword>
<dbReference type="STRING" id="1128400.I2FU70"/>
<feature type="compositionally biased region" description="Low complexity" evidence="4">
    <location>
        <begin position="878"/>
        <end position="894"/>
    </location>
</feature>
<dbReference type="Gene3D" id="3.40.50.300">
    <property type="entry name" value="P-loop containing nucleotide triphosphate hydrolases"/>
    <property type="match status" value="1"/>
</dbReference>
<feature type="domain" description="Helicase C-terminal" evidence="6">
    <location>
        <begin position="680"/>
        <end position="834"/>
    </location>
</feature>
<evidence type="ECO:0000259" key="5">
    <source>
        <dbReference type="PROSITE" id="PS51192"/>
    </source>
</evidence>
<dbReference type="Gene3D" id="1.20.120.850">
    <property type="entry name" value="SWI2/SNF2 ATPases, N-terminal domain"/>
    <property type="match status" value="1"/>
</dbReference>
<dbReference type="InterPro" id="IPR049730">
    <property type="entry name" value="SNF2/RAD54-like_C"/>
</dbReference>
<dbReference type="Proteomes" id="UP000006174">
    <property type="component" value="Unassembled WGS sequence"/>
</dbReference>
<sequence length="1070" mass="119065">MAMDPAQAKPPRPRATLGLKRALPCALASSSFASPSRVLLQSSTTPVKRARLVLPTQPFDQDGDADPVPSPADASNETPPSHAFLLARNSSDQATTASVSPSEHSPAAAAGPFYLCTWRKPQAKKHKTWDGDAILVLKDRGERCSLICSETGKELVASARFPFNQLSSGDQLALGGKEVEIDRQIDQREYRKLTAFTRGELSPVKKTPPPTAVRTPKPFAVPIKPSAIRRPVDINQFAPARVETFYGKPARSPIAKSLDDHPTDSRSANPSRPSGLVDPGQGKTPHPRFDPNDPDAIVMKRPDAAHQKKYNTKGHPIVDVVLDPQLAKALRPHQVQGVKFLYERVMGMHANSDKGRGCILADQMGLGKTLQTIALILTLAKQNCYYTSRSATIHRALVVCPLTLVKNWKREFRKWIGNNALNVLSIDQDRGRKDVERFARSSSYNVMVIGYEKLRTVIEIVKHANPPVDLIVCDEGHRLKNKEAQITTIFDDLSFCNRRIILSGTPIQNHLSELHALVSFVDDEALGTYDEFRRIFEEPIIRSRAPHCSRQIQATGQARAAALKRLTNDVILRRTADILVDFLPPKKEMVLFCSPSQEQLRIYQSILASNHVRSILQGEPGNGLLQIGVLRKLCNTPELLLKDCESSGQTPTKALLGHLGSFFPPNFVRNEARYSGKLICLMNLLETVRAQTEDKVVLVSSFTSTLDTVEAMVRKKRYSYLRLDGKTPQDERMAMVNQFNRQAVDKSFVFLLSAKSGGVGLNLIGANRLVLIDSDWNPSTDLQAMARIHRDGQNKVCYIYRLLLSGTMDEKIYQRQISKLGLSDSLMDSEKKSASDTFSQQELKDIFTLHLDSACISHRQLVCDCDGKGGSASPARLSQVHSSMPSASQSSITSSDDDQDEQLPGFIAASQHVLDQAAKEKLHNRNKLLALYKWAHYDCTRHPDAFSEDDILAQLIRKRHPDTFPSAAVEMLAIKAEKQNDDENDDDEEEEEEEEEWSRSMREPSDDHSFSHRSDDGAHHAKAKVLEALDGFQLDKVEPGRILFVFSKTSDRTRHETVTPFEATTGRGID</sequence>
<dbReference type="CDD" id="cd18004">
    <property type="entry name" value="DEXHc_RAD54"/>
    <property type="match status" value="1"/>
</dbReference>
<dbReference type="Pfam" id="PF00176">
    <property type="entry name" value="SNF2-rel_dom"/>
    <property type="match status" value="1"/>
</dbReference>
<dbReference type="InterPro" id="IPR014001">
    <property type="entry name" value="Helicase_ATP-bd"/>
</dbReference>
<dbReference type="AlphaFoldDB" id="I2FU70"/>
<dbReference type="GO" id="GO:0000724">
    <property type="term" value="P:double-strand break repair via homologous recombination"/>
    <property type="evidence" value="ECO:0007669"/>
    <property type="project" value="TreeGrafter"/>
</dbReference>
<dbReference type="GO" id="GO:0007131">
    <property type="term" value="P:reciprocal meiotic recombination"/>
    <property type="evidence" value="ECO:0007669"/>
    <property type="project" value="TreeGrafter"/>
</dbReference>
<feature type="compositionally biased region" description="Acidic residues" evidence="4">
    <location>
        <begin position="982"/>
        <end position="996"/>
    </location>
</feature>
<name>I2FU70_USTHO</name>
<reference evidence="7 8" key="1">
    <citation type="journal article" date="2012" name="Plant Cell">
        <title>Genome comparison of barley and maize smut fungi reveals targeted loss of RNA silencing components and species-specific presence of transposable elements.</title>
        <authorList>
            <person name="Laurie J.D."/>
            <person name="Ali S."/>
            <person name="Linning R."/>
            <person name="Mannhaupt G."/>
            <person name="Wong P."/>
            <person name="Gueldener U."/>
            <person name="Muensterkoetter M."/>
            <person name="Moore R."/>
            <person name="Kahmann R."/>
            <person name="Bakkeren G."/>
            <person name="Schirawski J."/>
        </authorList>
    </citation>
    <scope>NUCLEOTIDE SEQUENCE [LARGE SCALE GENOMIC DNA]</scope>
    <source>
        <strain evidence="8">Uh4875-4</strain>
    </source>
</reference>
<keyword evidence="2" id="KW-0378">Hydrolase</keyword>
<dbReference type="PROSITE" id="PS51194">
    <property type="entry name" value="HELICASE_CTER"/>
    <property type="match status" value="1"/>
</dbReference>
<dbReference type="OMA" id="KCQTHEL"/>
<proteinExistence type="predicted"/>
<feature type="region of interest" description="Disordered" evidence="4">
    <location>
        <begin position="1051"/>
        <end position="1070"/>
    </location>
</feature>
<organism evidence="7 8">
    <name type="scientific">Ustilago hordei</name>
    <name type="common">Barley covered smut fungus</name>
    <dbReference type="NCBI Taxonomy" id="120017"/>
    <lineage>
        <taxon>Eukaryota</taxon>
        <taxon>Fungi</taxon>
        <taxon>Dikarya</taxon>
        <taxon>Basidiomycota</taxon>
        <taxon>Ustilaginomycotina</taxon>
        <taxon>Ustilaginomycetes</taxon>
        <taxon>Ustilaginales</taxon>
        <taxon>Ustilaginaceae</taxon>
        <taxon>Ustilago</taxon>
    </lineage>
</organism>
<evidence type="ECO:0000313" key="7">
    <source>
        <dbReference type="EMBL" id="CCF50463.1"/>
    </source>
</evidence>
<gene>
    <name evidence="7" type="ORF">UHOR_05627</name>
</gene>
<accession>I2FU70</accession>
<evidence type="ECO:0000313" key="8">
    <source>
        <dbReference type="Proteomes" id="UP000006174"/>
    </source>
</evidence>
<feature type="region of interest" description="Disordered" evidence="4">
    <location>
        <begin position="874"/>
        <end position="901"/>
    </location>
</feature>
<dbReference type="CDD" id="cd18793">
    <property type="entry name" value="SF2_C_SNF"/>
    <property type="match status" value="1"/>
</dbReference>
<evidence type="ECO:0000256" key="4">
    <source>
        <dbReference type="SAM" id="MobiDB-lite"/>
    </source>
</evidence>
<dbReference type="eggNOG" id="KOG0390">
    <property type="taxonomic scope" value="Eukaryota"/>
</dbReference>
<comment type="caution">
    <text evidence="7">The sequence shown here is derived from an EMBL/GenBank/DDBJ whole genome shotgun (WGS) entry which is preliminary data.</text>
</comment>
<dbReference type="SUPFAM" id="SSF52540">
    <property type="entry name" value="P-loop containing nucleoside triphosphate hydrolases"/>
    <property type="match status" value="2"/>
</dbReference>
<dbReference type="GO" id="GO:0005524">
    <property type="term" value="F:ATP binding"/>
    <property type="evidence" value="ECO:0007669"/>
    <property type="project" value="InterPro"/>
</dbReference>
<dbReference type="GO" id="GO:0015616">
    <property type="term" value="F:DNA translocase activity"/>
    <property type="evidence" value="ECO:0007669"/>
    <property type="project" value="TreeGrafter"/>
</dbReference>